<evidence type="ECO:0000313" key="1">
    <source>
        <dbReference type="EMBL" id="BAZ01278.1"/>
    </source>
</evidence>
<name>A0A1Z4N6D0_9CYAN</name>
<reference evidence="1 2" key="1">
    <citation type="submission" date="2017-06" db="EMBL/GenBank/DDBJ databases">
        <title>Genome sequencing of cyanobaciteial culture collection at National Institute for Environmental Studies (NIES).</title>
        <authorList>
            <person name="Hirose Y."/>
            <person name="Shimura Y."/>
            <person name="Fujisawa T."/>
            <person name="Nakamura Y."/>
            <person name="Kawachi M."/>
        </authorList>
    </citation>
    <scope>NUCLEOTIDE SEQUENCE [LARGE SCALE GENOMIC DNA]</scope>
    <source>
        <strain evidence="1 2">NIES-37</strain>
    </source>
</reference>
<gene>
    <name evidence="1" type="ORF">NIES37_52770</name>
</gene>
<dbReference type="Proteomes" id="UP000218785">
    <property type="component" value="Chromosome"/>
</dbReference>
<proteinExistence type="predicted"/>
<dbReference type="KEGG" id="ttq:NIES37_52770"/>
<accession>A0A1Z4N6D0</accession>
<evidence type="ECO:0000313" key="2">
    <source>
        <dbReference type="Proteomes" id="UP000218785"/>
    </source>
</evidence>
<dbReference type="EMBL" id="AP018248">
    <property type="protein sequence ID" value="BAZ01278.1"/>
    <property type="molecule type" value="Genomic_DNA"/>
</dbReference>
<sequence>MQIRCVLAHEHIYLVNHHAQDILTLTIGISRTLSILINVGCKNLRCLSR</sequence>
<organism evidence="1 2">
    <name type="scientific">Tolypothrix tenuis PCC 7101</name>
    <dbReference type="NCBI Taxonomy" id="231146"/>
    <lineage>
        <taxon>Bacteria</taxon>
        <taxon>Bacillati</taxon>
        <taxon>Cyanobacteriota</taxon>
        <taxon>Cyanophyceae</taxon>
        <taxon>Nostocales</taxon>
        <taxon>Tolypothrichaceae</taxon>
        <taxon>Tolypothrix</taxon>
    </lineage>
</organism>
<dbReference type="AlphaFoldDB" id="A0A1Z4N6D0"/>
<protein>
    <submittedName>
        <fullName evidence="1">Uncharacterized protein</fullName>
    </submittedName>
</protein>
<keyword evidence="2" id="KW-1185">Reference proteome</keyword>